<accession>A0A645IDA5</accession>
<dbReference type="AlphaFoldDB" id="A0A645IDA5"/>
<dbReference type="GO" id="GO:0046872">
    <property type="term" value="F:metal ion binding"/>
    <property type="evidence" value="ECO:0007669"/>
    <property type="project" value="InterPro"/>
</dbReference>
<evidence type="ECO:0000259" key="1">
    <source>
        <dbReference type="PROSITE" id="PS50975"/>
    </source>
</evidence>
<gene>
    <name evidence="2" type="ORF">SDC9_196046</name>
</gene>
<proteinExistence type="predicted"/>
<dbReference type="PROSITE" id="PS50975">
    <property type="entry name" value="ATP_GRASP"/>
    <property type="match status" value="1"/>
</dbReference>
<organism evidence="2">
    <name type="scientific">bioreactor metagenome</name>
    <dbReference type="NCBI Taxonomy" id="1076179"/>
    <lineage>
        <taxon>unclassified sequences</taxon>
        <taxon>metagenomes</taxon>
        <taxon>ecological metagenomes</taxon>
    </lineage>
</organism>
<comment type="caution">
    <text evidence="2">The sequence shown here is derived from an EMBL/GenBank/DDBJ whole genome shotgun (WGS) entry which is preliminary data.</text>
</comment>
<name>A0A645IDA5_9ZZZZ</name>
<dbReference type="GO" id="GO:0005524">
    <property type="term" value="F:ATP binding"/>
    <property type="evidence" value="ECO:0007669"/>
    <property type="project" value="InterPro"/>
</dbReference>
<dbReference type="SUPFAM" id="SSF56059">
    <property type="entry name" value="Glutathione synthetase ATP-binding domain-like"/>
    <property type="match status" value="1"/>
</dbReference>
<sequence length="171" mass="19725">MDVVNSDLDIFYYSLPAVPEDLLEAGTKAVEAFGLKERFFHMEFFRTKLGSLVALEVNVRPPGGYSIDMWNFAGDIDLYEQYAKVVASNAFDAHAKARHYCAYTGRKYTSQYANSIDEIIYNYSSSILYHGEMPRILAKAMGDYAFIFRVDDFEEMKKMVRFILEKKNLEL</sequence>
<protein>
    <recommendedName>
        <fullName evidence="1">ATP-grasp domain-containing protein</fullName>
    </recommendedName>
</protein>
<reference evidence="2" key="1">
    <citation type="submission" date="2019-08" db="EMBL/GenBank/DDBJ databases">
        <authorList>
            <person name="Kucharzyk K."/>
            <person name="Murdoch R.W."/>
            <person name="Higgins S."/>
            <person name="Loffler F."/>
        </authorList>
    </citation>
    <scope>NUCLEOTIDE SEQUENCE</scope>
</reference>
<feature type="domain" description="ATP-grasp" evidence="1">
    <location>
        <begin position="20"/>
        <end position="87"/>
    </location>
</feature>
<dbReference type="Gene3D" id="3.30.470.20">
    <property type="entry name" value="ATP-grasp fold, B domain"/>
    <property type="match status" value="1"/>
</dbReference>
<dbReference type="EMBL" id="VSSQ01110766">
    <property type="protein sequence ID" value="MPN48439.1"/>
    <property type="molecule type" value="Genomic_DNA"/>
</dbReference>
<dbReference type="InterPro" id="IPR011761">
    <property type="entry name" value="ATP-grasp"/>
</dbReference>
<evidence type="ECO:0000313" key="2">
    <source>
        <dbReference type="EMBL" id="MPN48439.1"/>
    </source>
</evidence>